<proteinExistence type="inferred from homology"/>
<sequence length="457" mass="47293">MVDGAGPRPAAAQPRLAYYGDDFTGSTDTLAAVVSAGWRAVLFLDVPDPDDLARFGPLDCVGVAGTARAMPPAEMDDALPRLFRGLAATGAQVLHYKTCSTFDSAPHVGSIGHAIRLAWRTLGERPAFIVGGQPNLGRYCLFANLYARAGQNGQVYRLDRHPTMSRHPVTPMDEADLRRHLARQGLDRIASFDIEMLEQDAARQSQRLEAMLREGTPVVLFDVARAEHLPRIGGLLRGRLAAGAPLLTVGPTGAVQALIAADERDGGGSDTPGARQDAAANPAPGRVAQTFIVAGSRSPVTAAQIRAAESSGFVSLALDPAAMAAGDGDYIAAATARVCAALAEGRSVVAHTTLAEASGASRAGFTRALALAGGCLMADVLRRHPLARVGFAGGDTSSLAVQSWGARALTFSYAVSTGVAVCRVHAPGHPADGVELMLKGGQMGPPTLFADLLAGAA</sequence>
<keyword evidence="6" id="KW-0119">Carbohydrate metabolism</keyword>
<dbReference type="EMBL" id="CP021109">
    <property type="protein sequence ID" value="ARP88203.1"/>
    <property type="molecule type" value="Genomic_DNA"/>
</dbReference>
<dbReference type="Gene3D" id="3.40.50.10840">
    <property type="entry name" value="Putative sugar-binding, N-terminal domain"/>
    <property type="match status" value="1"/>
</dbReference>
<evidence type="ECO:0000256" key="1">
    <source>
        <dbReference type="ARBA" id="ARBA00005715"/>
    </source>
</evidence>
<keyword evidence="5" id="KW-0067">ATP-binding</keyword>
<feature type="domain" description="Four-carbon acid sugar kinase N-terminal" evidence="8">
    <location>
        <begin position="16"/>
        <end position="258"/>
    </location>
</feature>
<dbReference type="GO" id="GO:0005524">
    <property type="term" value="F:ATP binding"/>
    <property type="evidence" value="ECO:0007669"/>
    <property type="project" value="UniProtKB-KW"/>
</dbReference>
<keyword evidence="11" id="KW-1185">Reference proteome</keyword>
<evidence type="ECO:0000259" key="8">
    <source>
        <dbReference type="Pfam" id="PF07005"/>
    </source>
</evidence>
<keyword evidence="2" id="KW-0808">Transferase</keyword>
<name>A0A1W6Z5X2_9BORD</name>
<dbReference type="RefSeq" id="WP_086073315.1">
    <property type="nucleotide sequence ID" value="NZ_CP021109.1"/>
</dbReference>
<feature type="domain" description="Four-carbon acid sugar kinase nucleotide binding" evidence="9">
    <location>
        <begin position="292"/>
        <end position="449"/>
    </location>
</feature>
<evidence type="ECO:0000256" key="4">
    <source>
        <dbReference type="ARBA" id="ARBA00022777"/>
    </source>
</evidence>
<keyword evidence="4" id="KW-0418">Kinase</keyword>
<dbReference type="InterPro" id="IPR042213">
    <property type="entry name" value="NBD_C_sf"/>
</dbReference>
<gene>
    <name evidence="10" type="ORF">CAL13_19790</name>
</gene>
<reference evidence="10 11" key="1">
    <citation type="submission" date="2017-05" db="EMBL/GenBank/DDBJ databases">
        <title>Complete and WGS of Bordetella genogroups.</title>
        <authorList>
            <person name="Spilker T."/>
            <person name="LiPuma J."/>
        </authorList>
    </citation>
    <scope>NUCLEOTIDE SEQUENCE [LARGE SCALE GENOMIC DNA]</scope>
    <source>
        <strain evidence="10 11">AU17164</strain>
    </source>
</reference>
<feature type="region of interest" description="Disordered" evidence="7">
    <location>
        <begin position="263"/>
        <end position="282"/>
    </location>
</feature>
<evidence type="ECO:0008006" key="12">
    <source>
        <dbReference type="Google" id="ProtNLM"/>
    </source>
</evidence>
<evidence type="ECO:0000256" key="2">
    <source>
        <dbReference type="ARBA" id="ARBA00022679"/>
    </source>
</evidence>
<evidence type="ECO:0000259" key="9">
    <source>
        <dbReference type="Pfam" id="PF17042"/>
    </source>
</evidence>
<evidence type="ECO:0000256" key="6">
    <source>
        <dbReference type="ARBA" id="ARBA00023277"/>
    </source>
</evidence>
<dbReference type="SUPFAM" id="SSF142764">
    <property type="entry name" value="YgbK-like"/>
    <property type="match status" value="1"/>
</dbReference>
<evidence type="ECO:0000313" key="11">
    <source>
        <dbReference type="Proteomes" id="UP000194139"/>
    </source>
</evidence>
<organism evidence="10 11">
    <name type="scientific">Bordetella genomosp. 9</name>
    <dbReference type="NCBI Taxonomy" id="1416803"/>
    <lineage>
        <taxon>Bacteria</taxon>
        <taxon>Pseudomonadati</taxon>
        <taxon>Pseudomonadota</taxon>
        <taxon>Betaproteobacteria</taxon>
        <taxon>Burkholderiales</taxon>
        <taxon>Alcaligenaceae</taxon>
        <taxon>Bordetella</taxon>
    </lineage>
</organism>
<keyword evidence="3" id="KW-0547">Nucleotide-binding</keyword>
<evidence type="ECO:0000313" key="10">
    <source>
        <dbReference type="EMBL" id="ARP88203.1"/>
    </source>
</evidence>
<dbReference type="Proteomes" id="UP000194139">
    <property type="component" value="Chromosome"/>
</dbReference>
<dbReference type="Pfam" id="PF17042">
    <property type="entry name" value="NBD_C"/>
    <property type="match status" value="1"/>
</dbReference>
<dbReference type="Gene3D" id="3.40.980.20">
    <property type="entry name" value="Four-carbon acid sugar kinase, nucleotide binding domain"/>
    <property type="match status" value="1"/>
</dbReference>
<dbReference type="InterPro" id="IPR037051">
    <property type="entry name" value="4-carb_acid_sugar_kinase_N_sf"/>
</dbReference>
<evidence type="ECO:0000256" key="3">
    <source>
        <dbReference type="ARBA" id="ARBA00022741"/>
    </source>
</evidence>
<comment type="similarity">
    <text evidence="1">Belongs to the four-carbon acid sugar kinase family.</text>
</comment>
<dbReference type="Pfam" id="PF07005">
    <property type="entry name" value="SBD_N"/>
    <property type="match status" value="1"/>
</dbReference>
<evidence type="ECO:0000256" key="5">
    <source>
        <dbReference type="ARBA" id="ARBA00022840"/>
    </source>
</evidence>
<dbReference type="AlphaFoldDB" id="A0A1W6Z5X2"/>
<dbReference type="InterPro" id="IPR010737">
    <property type="entry name" value="4-carb_acid_sugar_kinase_N"/>
</dbReference>
<dbReference type="InterPro" id="IPR031475">
    <property type="entry name" value="NBD_C"/>
</dbReference>
<protein>
    <recommendedName>
        <fullName evidence="12">Type III effector</fullName>
    </recommendedName>
</protein>
<accession>A0A1W6Z5X2</accession>
<dbReference type="GO" id="GO:0016301">
    <property type="term" value="F:kinase activity"/>
    <property type="evidence" value="ECO:0007669"/>
    <property type="project" value="UniProtKB-KW"/>
</dbReference>
<evidence type="ECO:0000256" key="7">
    <source>
        <dbReference type="SAM" id="MobiDB-lite"/>
    </source>
</evidence>